<dbReference type="InterPro" id="IPR045306">
    <property type="entry name" value="SDH-like"/>
</dbReference>
<reference evidence="8 9" key="1">
    <citation type="submission" date="2023-07" db="EMBL/GenBank/DDBJ databases">
        <title>Sequencing the genomes of 1000 actinobacteria strains.</title>
        <authorList>
            <person name="Klenk H.-P."/>
        </authorList>
    </citation>
    <scope>NUCLEOTIDE SEQUENCE [LARGE SCALE GENOMIC DNA]</scope>
    <source>
        <strain evidence="8 9">DSM 20167</strain>
    </source>
</reference>
<dbReference type="CDD" id="cd05285">
    <property type="entry name" value="sorbitol_DH"/>
    <property type="match status" value="1"/>
</dbReference>
<evidence type="ECO:0000259" key="7">
    <source>
        <dbReference type="SMART" id="SM00829"/>
    </source>
</evidence>
<dbReference type="RefSeq" id="WP_310289731.1">
    <property type="nucleotide sequence ID" value="NZ_BAAAWO010000001.1"/>
</dbReference>
<comment type="similarity">
    <text evidence="2 6">Belongs to the zinc-containing alcohol dehydrogenase family.</text>
</comment>
<evidence type="ECO:0000256" key="2">
    <source>
        <dbReference type="ARBA" id="ARBA00008072"/>
    </source>
</evidence>
<dbReference type="InterPro" id="IPR020843">
    <property type="entry name" value="ER"/>
</dbReference>
<dbReference type="SUPFAM" id="SSF50129">
    <property type="entry name" value="GroES-like"/>
    <property type="match status" value="1"/>
</dbReference>
<dbReference type="GO" id="GO:0003939">
    <property type="term" value="F:L-iditol 2-dehydrogenase (NAD+) activity"/>
    <property type="evidence" value="ECO:0007669"/>
    <property type="project" value="UniProtKB-EC"/>
</dbReference>
<dbReference type="PROSITE" id="PS00059">
    <property type="entry name" value="ADH_ZINC"/>
    <property type="match status" value="1"/>
</dbReference>
<dbReference type="EC" id="1.1.1.14" evidence="8"/>
<dbReference type="PANTHER" id="PTHR43161:SF9">
    <property type="entry name" value="SORBITOL DEHYDROGENASE"/>
    <property type="match status" value="1"/>
</dbReference>
<name>A0ABU2BK10_9MICC</name>
<dbReference type="InterPro" id="IPR013149">
    <property type="entry name" value="ADH-like_C"/>
</dbReference>
<comment type="cofactor">
    <cofactor evidence="1 6">
        <name>Zn(2+)</name>
        <dbReference type="ChEBI" id="CHEBI:29105"/>
    </cofactor>
</comment>
<evidence type="ECO:0000256" key="6">
    <source>
        <dbReference type="RuleBase" id="RU361277"/>
    </source>
</evidence>
<keyword evidence="9" id="KW-1185">Reference proteome</keyword>
<dbReference type="Gene3D" id="3.90.180.10">
    <property type="entry name" value="Medium-chain alcohol dehydrogenases, catalytic domain"/>
    <property type="match status" value="1"/>
</dbReference>
<evidence type="ECO:0000256" key="5">
    <source>
        <dbReference type="ARBA" id="ARBA00023002"/>
    </source>
</evidence>
<proteinExistence type="inferred from homology"/>
<keyword evidence="4 6" id="KW-0862">Zinc</keyword>
<dbReference type="EMBL" id="JAVDYI010000001">
    <property type="protein sequence ID" value="MDR7358063.1"/>
    <property type="molecule type" value="Genomic_DNA"/>
</dbReference>
<dbReference type="SUPFAM" id="SSF51735">
    <property type="entry name" value="NAD(P)-binding Rossmann-fold domains"/>
    <property type="match status" value="1"/>
</dbReference>
<dbReference type="InterPro" id="IPR002328">
    <property type="entry name" value="ADH_Zn_CS"/>
</dbReference>
<dbReference type="InterPro" id="IPR036291">
    <property type="entry name" value="NAD(P)-bd_dom_sf"/>
</dbReference>
<evidence type="ECO:0000256" key="3">
    <source>
        <dbReference type="ARBA" id="ARBA00022723"/>
    </source>
</evidence>
<comment type="caution">
    <text evidence="8">The sequence shown here is derived from an EMBL/GenBank/DDBJ whole genome shotgun (WGS) entry which is preliminary data.</text>
</comment>
<keyword evidence="3 6" id="KW-0479">Metal-binding</keyword>
<dbReference type="InterPro" id="IPR011032">
    <property type="entry name" value="GroES-like_sf"/>
</dbReference>
<accession>A0ABU2BK10</accession>
<dbReference type="PANTHER" id="PTHR43161">
    <property type="entry name" value="SORBITOL DEHYDROGENASE"/>
    <property type="match status" value="1"/>
</dbReference>
<gene>
    <name evidence="8" type="ORF">J2S64_001754</name>
</gene>
<evidence type="ECO:0000256" key="1">
    <source>
        <dbReference type="ARBA" id="ARBA00001947"/>
    </source>
</evidence>
<dbReference type="SMART" id="SM00829">
    <property type="entry name" value="PKS_ER"/>
    <property type="match status" value="1"/>
</dbReference>
<evidence type="ECO:0000313" key="8">
    <source>
        <dbReference type="EMBL" id="MDR7358063.1"/>
    </source>
</evidence>
<dbReference type="InterPro" id="IPR013154">
    <property type="entry name" value="ADH-like_N"/>
</dbReference>
<dbReference type="Gene3D" id="3.40.50.720">
    <property type="entry name" value="NAD(P)-binding Rossmann-like Domain"/>
    <property type="match status" value="1"/>
</dbReference>
<dbReference type="Pfam" id="PF00107">
    <property type="entry name" value="ADH_zinc_N"/>
    <property type="match status" value="1"/>
</dbReference>
<organism evidence="8 9">
    <name type="scientific">Paeniglutamicibacter sulfureus</name>
    <dbReference type="NCBI Taxonomy" id="43666"/>
    <lineage>
        <taxon>Bacteria</taxon>
        <taxon>Bacillati</taxon>
        <taxon>Actinomycetota</taxon>
        <taxon>Actinomycetes</taxon>
        <taxon>Micrococcales</taxon>
        <taxon>Micrococcaceae</taxon>
        <taxon>Paeniglutamicibacter</taxon>
    </lineage>
</organism>
<dbReference type="Proteomes" id="UP001183817">
    <property type="component" value="Unassembled WGS sequence"/>
</dbReference>
<protein>
    <submittedName>
        <fullName evidence="8">L-iditol 2-dehydrogenase</fullName>
        <ecNumber evidence="8">1.1.1.14</ecNumber>
    </submittedName>
</protein>
<evidence type="ECO:0000256" key="4">
    <source>
        <dbReference type="ARBA" id="ARBA00022833"/>
    </source>
</evidence>
<feature type="domain" description="Enoyl reductase (ER)" evidence="7">
    <location>
        <begin position="18"/>
        <end position="340"/>
    </location>
</feature>
<keyword evidence="5 8" id="KW-0560">Oxidoreductase</keyword>
<dbReference type="Pfam" id="PF08240">
    <property type="entry name" value="ADH_N"/>
    <property type="match status" value="1"/>
</dbReference>
<evidence type="ECO:0000313" key="9">
    <source>
        <dbReference type="Proteomes" id="UP001183817"/>
    </source>
</evidence>
<sequence>MREPLPTEMRASVLRQAGEVVVENRPVPVPASDEVLVRVGSVGICGSDVHYFKEGRIGDFVVESPLVLGHEAGGVIVAVGADVDPARVGERVSIEPQRPSPTSKQTMSGAYNLCPHMEFYATPPIDGAFAEYVTIQSHFAFAVPENISDDAAALMEPLSVGIAAARKAGITAGSRVLVTGAGPIGIIALQVARAFGATEVIVSDLDAERRAQALAFGADRVLDAIADDAELRGLGMDVLLECSGATPAVRAGLEALAPAGVAVLVGMGADEIALPIPLIQNRELVVTGIFRYNNTWPTAIDLVRTGRVDLDGLVTGGFGLDEVEAALLASTASTSLKTMIRPGNGA</sequence>